<dbReference type="InterPro" id="IPR038071">
    <property type="entry name" value="UROD/MetE-like_sf"/>
</dbReference>
<sequence>MTSQLDLGSSIPAARTAVGQRTATSRVVHLVGSLPKDLAPDQRTRMQWVLDRSGGARLSAVPCDDDPSWIIEYLRSRAQVPAFEVVRDGECADYADIPVYRVRQGHRLTIEDVSLGRPEEVYRAVTTWRELGGPAALPPVQASVPSPLDLAMFTLGDPPRVLRHFPVFERMIATEVAEIAHRHGPGEVVLQLESPVVLYLLHRAPRPARSAIAHLLAHQLARVIVSAPRSARWTLHLCYGDLGHVSLFGPEDLGPAVLVANALAAHLRTYGRRMPTVHIPMAHGDQPPLVDAAAYAPLHGLARGIGVIAGCVDERQPELSAKALSFAETALGQRVVGVAAACGHGRRTPTEAAFNIELARLLAGS</sequence>
<proteinExistence type="predicted"/>
<comment type="caution">
    <text evidence="1">The sequence shown here is derived from an EMBL/GenBank/DDBJ whole genome shotgun (WGS) entry which is preliminary data.</text>
</comment>
<evidence type="ECO:0008006" key="3">
    <source>
        <dbReference type="Google" id="ProtNLM"/>
    </source>
</evidence>
<reference evidence="1" key="1">
    <citation type="submission" date="2017-12" db="EMBL/GenBank/DDBJ databases">
        <title>Sequencing the genomes of 1000 Actinobacteria strains.</title>
        <authorList>
            <person name="Klenk H.-P."/>
        </authorList>
    </citation>
    <scope>NUCLEOTIDE SEQUENCE [LARGE SCALE GENOMIC DNA]</scope>
    <source>
        <strain evidence="1">DSM 44228</strain>
    </source>
</reference>
<evidence type="ECO:0000313" key="2">
    <source>
        <dbReference type="Proteomes" id="UP000233786"/>
    </source>
</evidence>
<gene>
    <name evidence="1" type="ORF">A8926_7001</name>
</gene>
<dbReference type="STRING" id="994479.GCA_000194155_05016"/>
<dbReference type="Gene3D" id="3.20.20.210">
    <property type="match status" value="1"/>
</dbReference>
<name>A0A2N3Y7E8_SACSN</name>
<accession>A0A2N3Y7E8</accession>
<dbReference type="OrthoDB" id="4504900at2"/>
<dbReference type="AlphaFoldDB" id="A0A2N3Y7E8"/>
<dbReference type="RefSeq" id="WP_143539726.1">
    <property type="nucleotide sequence ID" value="NZ_CP061007.1"/>
</dbReference>
<protein>
    <recommendedName>
        <fullName evidence="3">Methionine synthase</fullName>
    </recommendedName>
</protein>
<dbReference type="EMBL" id="PJNB01000001">
    <property type="protein sequence ID" value="PKW18864.1"/>
    <property type="molecule type" value="Genomic_DNA"/>
</dbReference>
<keyword evidence="2" id="KW-1185">Reference proteome</keyword>
<organism evidence="1 2">
    <name type="scientific">Saccharopolyspora spinosa</name>
    <dbReference type="NCBI Taxonomy" id="60894"/>
    <lineage>
        <taxon>Bacteria</taxon>
        <taxon>Bacillati</taxon>
        <taxon>Actinomycetota</taxon>
        <taxon>Actinomycetes</taxon>
        <taxon>Pseudonocardiales</taxon>
        <taxon>Pseudonocardiaceae</taxon>
        <taxon>Saccharopolyspora</taxon>
    </lineage>
</organism>
<evidence type="ECO:0000313" key="1">
    <source>
        <dbReference type="EMBL" id="PKW18864.1"/>
    </source>
</evidence>
<dbReference type="SUPFAM" id="SSF51726">
    <property type="entry name" value="UROD/MetE-like"/>
    <property type="match status" value="1"/>
</dbReference>
<dbReference type="Proteomes" id="UP000233786">
    <property type="component" value="Unassembled WGS sequence"/>
</dbReference>